<dbReference type="Proteomes" id="UP000199045">
    <property type="component" value="Unassembled WGS sequence"/>
</dbReference>
<dbReference type="STRING" id="104663.SAMN04488121_106257"/>
<keyword evidence="1 4" id="KW-0378">Hydrolase</keyword>
<dbReference type="CDD" id="cd16433">
    <property type="entry name" value="CheB"/>
    <property type="match status" value="1"/>
</dbReference>
<dbReference type="PROSITE" id="PS50122">
    <property type="entry name" value="CHEB"/>
    <property type="match status" value="1"/>
</dbReference>
<feature type="domain" description="CheB-type methylesterase" evidence="6">
    <location>
        <begin position="2"/>
        <end position="192"/>
    </location>
</feature>
<evidence type="ECO:0000256" key="2">
    <source>
        <dbReference type="ARBA" id="ARBA00039140"/>
    </source>
</evidence>
<evidence type="ECO:0000256" key="5">
    <source>
        <dbReference type="SAM" id="Coils"/>
    </source>
</evidence>
<sequence>MDTSPQFIVVTGTSAGGLSALRQLLGSISTDGDVAYVVVMHLSGKPVTNVLFDGLRTHTALPVKMAEDGMPIQRNHIYIAPRNVHLIVKKGYLKLGYGPKENRWRPSIDVLFRSAAVAYNTHAIGIVLTGMLNDGVSGLKAIQRCGGITIVQDPDEASFPDMPLNVLEQMEVNHTLPISGMNDIIQKAIQRDVAFMTPPENLRLEAEISEKTVIGAEIVPGLGIQTTLSCPDCGGSLWEIKNDNITHYRCHIGHTYGEQDLLLKQWEKLESALWIAVRITEERRNMLAKLQEKAINRGFVKSAASYEENAAELGNTIETLKQLLYQMEKRESDTANE</sequence>
<dbReference type="EMBL" id="FNBN01000006">
    <property type="protein sequence ID" value="SDG77948.1"/>
    <property type="molecule type" value="Genomic_DNA"/>
</dbReference>
<evidence type="ECO:0000259" key="6">
    <source>
        <dbReference type="PROSITE" id="PS50122"/>
    </source>
</evidence>
<name>A0A1G7X187_CHIFI</name>
<dbReference type="PIRSF" id="PIRSF036461">
    <property type="entry name" value="Chmtx_methlestr"/>
    <property type="match status" value="1"/>
</dbReference>
<dbReference type="EC" id="3.1.1.61" evidence="2"/>
<organism evidence="7 8">
    <name type="scientific">Chitinophaga filiformis</name>
    <name type="common">Myxococcus filiformis</name>
    <name type="synonym">Flexibacter filiformis</name>
    <dbReference type="NCBI Taxonomy" id="104663"/>
    <lineage>
        <taxon>Bacteria</taxon>
        <taxon>Pseudomonadati</taxon>
        <taxon>Bacteroidota</taxon>
        <taxon>Chitinophagia</taxon>
        <taxon>Chitinophagales</taxon>
        <taxon>Chitinophagaceae</taxon>
        <taxon>Chitinophaga</taxon>
    </lineage>
</organism>
<evidence type="ECO:0000256" key="3">
    <source>
        <dbReference type="ARBA" id="ARBA00048267"/>
    </source>
</evidence>
<dbReference type="InterPro" id="IPR035909">
    <property type="entry name" value="CheB_C"/>
</dbReference>
<keyword evidence="5" id="KW-0175">Coiled coil</keyword>
<dbReference type="GO" id="GO:0008984">
    <property type="term" value="F:protein-glutamate methylesterase activity"/>
    <property type="evidence" value="ECO:0007669"/>
    <property type="project" value="UniProtKB-EC"/>
</dbReference>
<reference evidence="7 8" key="1">
    <citation type="submission" date="2016-10" db="EMBL/GenBank/DDBJ databases">
        <authorList>
            <person name="de Groot N.N."/>
        </authorList>
    </citation>
    <scope>NUCLEOTIDE SEQUENCE [LARGE SCALE GENOMIC DNA]</scope>
    <source>
        <strain evidence="7 8">DSM 527</strain>
    </source>
</reference>
<feature type="active site" evidence="4">
    <location>
        <position position="14"/>
    </location>
</feature>
<dbReference type="GO" id="GO:0006935">
    <property type="term" value="P:chemotaxis"/>
    <property type="evidence" value="ECO:0007669"/>
    <property type="project" value="UniProtKB-UniRule"/>
</dbReference>
<comment type="catalytic activity">
    <reaction evidence="3">
        <text>[protein]-L-glutamate 5-O-methyl ester + H2O = L-glutamyl-[protein] + methanol + H(+)</text>
        <dbReference type="Rhea" id="RHEA:23236"/>
        <dbReference type="Rhea" id="RHEA-COMP:10208"/>
        <dbReference type="Rhea" id="RHEA-COMP:10311"/>
        <dbReference type="ChEBI" id="CHEBI:15377"/>
        <dbReference type="ChEBI" id="CHEBI:15378"/>
        <dbReference type="ChEBI" id="CHEBI:17790"/>
        <dbReference type="ChEBI" id="CHEBI:29973"/>
        <dbReference type="ChEBI" id="CHEBI:82795"/>
        <dbReference type="EC" id="3.1.1.61"/>
    </reaction>
</comment>
<dbReference type="RefSeq" id="WP_176842406.1">
    <property type="nucleotide sequence ID" value="NZ_FNBN01000006.1"/>
</dbReference>
<dbReference type="GO" id="GO:0000156">
    <property type="term" value="F:phosphorelay response regulator activity"/>
    <property type="evidence" value="ECO:0007669"/>
    <property type="project" value="InterPro"/>
</dbReference>
<dbReference type="InterPro" id="IPR011247">
    <property type="entry name" value="Chemotax_prot-Glu_Me-esterase"/>
</dbReference>
<dbReference type="PANTHER" id="PTHR42872:SF6">
    <property type="entry name" value="PROTEIN-GLUTAMATE METHYLESTERASE_PROTEIN-GLUTAMINE GLUTAMINASE"/>
    <property type="match status" value="1"/>
</dbReference>
<dbReference type="SUPFAM" id="SSF52738">
    <property type="entry name" value="Methylesterase CheB, C-terminal domain"/>
    <property type="match status" value="1"/>
</dbReference>
<evidence type="ECO:0000313" key="7">
    <source>
        <dbReference type="EMBL" id="SDG77948.1"/>
    </source>
</evidence>
<dbReference type="InterPro" id="IPR000673">
    <property type="entry name" value="Sig_transdc_resp-reg_Me-estase"/>
</dbReference>
<feature type="active site" evidence="4">
    <location>
        <position position="134"/>
    </location>
</feature>
<accession>A0A1G7X187</accession>
<evidence type="ECO:0000313" key="8">
    <source>
        <dbReference type="Proteomes" id="UP000199045"/>
    </source>
</evidence>
<protein>
    <recommendedName>
        <fullName evidence="2">protein-glutamate methylesterase</fullName>
        <ecNumber evidence="2">3.1.1.61</ecNumber>
    </recommendedName>
</protein>
<gene>
    <name evidence="7" type="ORF">SAMN04488121_106257</name>
</gene>
<evidence type="ECO:0000256" key="1">
    <source>
        <dbReference type="ARBA" id="ARBA00022801"/>
    </source>
</evidence>
<dbReference type="Gene3D" id="3.40.50.180">
    <property type="entry name" value="Methylesterase CheB, C-terminal domain"/>
    <property type="match status" value="1"/>
</dbReference>
<keyword evidence="4" id="KW-0145">Chemotaxis</keyword>
<proteinExistence type="predicted"/>
<dbReference type="PANTHER" id="PTHR42872">
    <property type="entry name" value="PROTEIN-GLUTAMATE METHYLESTERASE/PROTEIN-GLUTAMINE GLUTAMINASE"/>
    <property type="match status" value="1"/>
</dbReference>
<dbReference type="GO" id="GO:0005737">
    <property type="term" value="C:cytoplasm"/>
    <property type="evidence" value="ECO:0007669"/>
    <property type="project" value="InterPro"/>
</dbReference>
<evidence type="ECO:0000256" key="4">
    <source>
        <dbReference type="PROSITE-ProRule" id="PRU00050"/>
    </source>
</evidence>
<dbReference type="AlphaFoldDB" id="A0A1G7X187"/>
<feature type="active site" evidence="4">
    <location>
        <position position="41"/>
    </location>
</feature>
<dbReference type="Pfam" id="PF01339">
    <property type="entry name" value="CheB_methylest"/>
    <property type="match status" value="1"/>
</dbReference>
<feature type="coiled-coil region" evidence="5">
    <location>
        <begin position="303"/>
        <end position="330"/>
    </location>
</feature>